<feature type="domain" description="DUF6923" evidence="3">
    <location>
        <begin position="57"/>
        <end position="263"/>
    </location>
</feature>
<dbReference type="AlphaFoldDB" id="A0A4R4VG26"/>
<reference evidence="4 5" key="1">
    <citation type="submission" date="2019-03" db="EMBL/GenBank/DDBJ databases">
        <title>Draft genome sequences of novel Actinobacteria.</title>
        <authorList>
            <person name="Sahin N."/>
            <person name="Ay H."/>
            <person name="Saygin H."/>
        </authorList>
    </citation>
    <scope>NUCLEOTIDE SEQUENCE [LARGE SCALE GENOMIC DNA]</scope>
    <source>
        <strain evidence="4 5">16K309</strain>
    </source>
</reference>
<gene>
    <name evidence="4" type="ORF">E1181_18005</name>
</gene>
<feature type="compositionally biased region" description="Pro residues" evidence="1">
    <location>
        <begin position="309"/>
        <end position="326"/>
    </location>
</feature>
<feature type="compositionally biased region" description="Low complexity" evidence="1">
    <location>
        <begin position="334"/>
        <end position="343"/>
    </location>
</feature>
<dbReference type="SUPFAM" id="SSF63829">
    <property type="entry name" value="Calcium-dependent phosphotriesterase"/>
    <property type="match status" value="1"/>
</dbReference>
<dbReference type="Pfam" id="PF21959">
    <property type="entry name" value="DUF6923"/>
    <property type="match status" value="1"/>
</dbReference>
<keyword evidence="5" id="KW-1185">Reference proteome</keyword>
<dbReference type="OrthoDB" id="3386127at2"/>
<evidence type="ECO:0000313" key="5">
    <source>
        <dbReference type="Proteomes" id="UP000295674"/>
    </source>
</evidence>
<keyword evidence="2" id="KW-0732">Signal</keyword>
<evidence type="ECO:0000256" key="2">
    <source>
        <dbReference type="SAM" id="SignalP"/>
    </source>
</evidence>
<proteinExistence type="predicted"/>
<evidence type="ECO:0000256" key="1">
    <source>
        <dbReference type="SAM" id="MobiDB-lite"/>
    </source>
</evidence>
<dbReference type="InterPro" id="IPR054215">
    <property type="entry name" value="DUF6923"/>
</dbReference>
<evidence type="ECO:0000259" key="3">
    <source>
        <dbReference type="Pfam" id="PF21959"/>
    </source>
</evidence>
<feature type="signal peptide" evidence="2">
    <location>
        <begin position="1"/>
        <end position="24"/>
    </location>
</feature>
<sequence length="383" mass="39527">MGARTSRAGLAGALALLAAVVAPAAEADPACEALQVRTRGSASVLHRVVLPDFTDTRVGALPCRVNALGYSTAQGFAYGIASGFSDGGHVVVLWPSDRPLDLGPVIAGRTDTRWNPLDHPTAGAIAGDRWYVLEDDHLHAVDVDPASPTFRHVLSSVELDEHHGPFGVDDFDVGPDGLLYGVAQTYAGIPAVIRIDHRTGAVDPVVRLPGLLSDSYGSVVIGRDRALYVTANHSGGTYRLGSGGALVKLADVPHMSSSDAAGCLRRPPPTPSPPSPTTTPPPPPTTTRPTPPAPATSTTAPPTTSAPTRPAPTVTPTPTRGPVPPEPVEEPSEPSETASPASVFEDPDADEAGHTTQEKRRWAVAALVLLIGGSAAVRALGRG</sequence>
<dbReference type="RefSeq" id="WP_132676274.1">
    <property type="nucleotide sequence ID" value="NZ_SMKS01000031.1"/>
</dbReference>
<feature type="chain" id="PRO_5039247518" description="DUF6923 domain-containing protein" evidence="2">
    <location>
        <begin position="25"/>
        <end position="383"/>
    </location>
</feature>
<feature type="region of interest" description="Disordered" evidence="1">
    <location>
        <begin position="257"/>
        <end position="358"/>
    </location>
</feature>
<organism evidence="4 5">
    <name type="scientific">Saccharopolyspora terrae</name>
    <dbReference type="NCBI Taxonomy" id="2530384"/>
    <lineage>
        <taxon>Bacteria</taxon>
        <taxon>Bacillati</taxon>
        <taxon>Actinomycetota</taxon>
        <taxon>Actinomycetes</taxon>
        <taxon>Pseudonocardiales</taxon>
        <taxon>Pseudonocardiaceae</taxon>
        <taxon>Saccharopolyspora</taxon>
    </lineage>
</organism>
<evidence type="ECO:0000313" key="4">
    <source>
        <dbReference type="EMBL" id="TDD04342.1"/>
    </source>
</evidence>
<dbReference type="EMBL" id="SMKS01000031">
    <property type="protein sequence ID" value="TDD04342.1"/>
    <property type="molecule type" value="Genomic_DNA"/>
</dbReference>
<feature type="compositionally biased region" description="Low complexity" evidence="1">
    <location>
        <begin position="295"/>
        <end position="308"/>
    </location>
</feature>
<dbReference type="Proteomes" id="UP000295674">
    <property type="component" value="Unassembled WGS sequence"/>
</dbReference>
<name>A0A4R4VG26_9PSEU</name>
<feature type="compositionally biased region" description="Pro residues" evidence="1">
    <location>
        <begin position="266"/>
        <end position="294"/>
    </location>
</feature>
<accession>A0A4R4VG26</accession>
<protein>
    <recommendedName>
        <fullName evidence="3">DUF6923 domain-containing protein</fullName>
    </recommendedName>
</protein>
<comment type="caution">
    <text evidence="4">The sequence shown here is derived from an EMBL/GenBank/DDBJ whole genome shotgun (WGS) entry which is preliminary data.</text>
</comment>